<dbReference type="Gene3D" id="1.10.12.10">
    <property type="entry name" value="Lyase 2-enoyl-coa Hydratase, Chain A, domain 2"/>
    <property type="match status" value="1"/>
</dbReference>
<dbReference type="OrthoDB" id="9775794at2"/>
<evidence type="ECO:0000256" key="1">
    <source>
        <dbReference type="ARBA" id="ARBA00005254"/>
    </source>
</evidence>
<evidence type="ECO:0000256" key="2">
    <source>
        <dbReference type="RuleBase" id="RU003707"/>
    </source>
</evidence>
<dbReference type="Pfam" id="PF00378">
    <property type="entry name" value="ECH_1"/>
    <property type="match status" value="1"/>
</dbReference>
<sequence>MSAVLTEITDRIGIITLNRPEKRNALSPELIAGLHTSFEAMNSNDEVKVIVLRSTGKAFCAGADLAYLQQLQDFSYEENLEDSRRLMDLFNLIYCLPKVVIAEVQGHALAGGCGLATVCDFAFAVPDALFGYTEVRIGFVPALVSVFLLEQIGAAKTQELLLSGEFISSTKAAELGLITGVEPAEFLSNYVTEFASKLIKQNSGFSMGKTKALLRELNQSTRNKSLELAAETNATARAHADCKKGISAFLNKTTPDW</sequence>
<evidence type="ECO:0000313" key="3">
    <source>
        <dbReference type="EMBL" id="SFB55076.1"/>
    </source>
</evidence>
<dbReference type="InterPro" id="IPR014748">
    <property type="entry name" value="Enoyl-CoA_hydra_C"/>
</dbReference>
<dbReference type="STRING" id="237018.SAMN04489723_11933"/>
<name>A0A1I1BZC3_9BACT</name>
<proteinExistence type="inferred from homology"/>
<dbReference type="InterPro" id="IPR001753">
    <property type="entry name" value="Enoyl-CoA_hydra/iso"/>
</dbReference>
<dbReference type="AlphaFoldDB" id="A0A1I1BZC3"/>
<reference evidence="3 4" key="1">
    <citation type="submission" date="2016-10" db="EMBL/GenBank/DDBJ databases">
        <authorList>
            <person name="de Groot N.N."/>
        </authorList>
    </citation>
    <scope>NUCLEOTIDE SEQUENCE [LARGE SCALE GENOMIC DNA]</scope>
    <source>
        <strain evidence="3 4">DSM 23399</strain>
    </source>
</reference>
<comment type="similarity">
    <text evidence="1 2">Belongs to the enoyl-CoA hydratase/isomerase family.</text>
</comment>
<dbReference type="PROSITE" id="PS00166">
    <property type="entry name" value="ENOYL_COA_HYDRATASE"/>
    <property type="match status" value="1"/>
</dbReference>
<dbReference type="EMBL" id="FOKK01000019">
    <property type="protein sequence ID" value="SFB55076.1"/>
    <property type="molecule type" value="Genomic_DNA"/>
</dbReference>
<dbReference type="PANTHER" id="PTHR42964:SF1">
    <property type="entry name" value="POLYKETIDE BIOSYNTHESIS ENOYL-COA HYDRATASE PKSH-RELATED"/>
    <property type="match status" value="1"/>
</dbReference>
<dbReference type="SUPFAM" id="SSF52096">
    <property type="entry name" value="ClpP/crotonase"/>
    <property type="match status" value="1"/>
</dbReference>
<dbReference type="PANTHER" id="PTHR42964">
    <property type="entry name" value="ENOYL-COA HYDRATASE"/>
    <property type="match status" value="1"/>
</dbReference>
<dbReference type="GO" id="GO:0003824">
    <property type="term" value="F:catalytic activity"/>
    <property type="evidence" value="ECO:0007669"/>
    <property type="project" value="InterPro"/>
</dbReference>
<dbReference type="InterPro" id="IPR051683">
    <property type="entry name" value="Enoyl-CoA_Hydratase/Isomerase"/>
</dbReference>
<gene>
    <name evidence="3" type="ORF">SAMN04489723_11933</name>
</gene>
<dbReference type="InterPro" id="IPR018376">
    <property type="entry name" value="Enoyl-CoA_hyd/isom_CS"/>
</dbReference>
<dbReference type="RefSeq" id="WP_092900248.1">
    <property type="nucleotide sequence ID" value="NZ_FOKK01000019.1"/>
</dbReference>
<accession>A0A1I1BZC3</accession>
<keyword evidence="4" id="KW-1185">Reference proteome</keyword>
<dbReference type="Gene3D" id="3.90.226.10">
    <property type="entry name" value="2-enoyl-CoA Hydratase, Chain A, domain 1"/>
    <property type="match status" value="1"/>
</dbReference>
<organism evidence="3 4">
    <name type="scientific">Algoriphagus aquimarinus</name>
    <dbReference type="NCBI Taxonomy" id="237018"/>
    <lineage>
        <taxon>Bacteria</taxon>
        <taxon>Pseudomonadati</taxon>
        <taxon>Bacteroidota</taxon>
        <taxon>Cytophagia</taxon>
        <taxon>Cytophagales</taxon>
        <taxon>Cyclobacteriaceae</taxon>
        <taxon>Algoriphagus</taxon>
    </lineage>
</organism>
<dbReference type="CDD" id="cd06558">
    <property type="entry name" value="crotonase-like"/>
    <property type="match status" value="1"/>
</dbReference>
<dbReference type="Proteomes" id="UP000198790">
    <property type="component" value="Unassembled WGS sequence"/>
</dbReference>
<protein>
    <submittedName>
        <fullName evidence="3">Methylglutaconyl-CoA hydratase</fullName>
    </submittedName>
</protein>
<evidence type="ECO:0000313" key="4">
    <source>
        <dbReference type="Proteomes" id="UP000198790"/>
    </source>
</evidence>
<dbReference type="InterPro" id="IPR029045">
    <property type="entry name" value="ClpP/crotonase-like_dom_sf"/>
</dbReference>